<dbReference type="SUPFAM" id="SSF53223">
    <property type="entry name" value="Aminoacid dehydrogenase-like, N-terminal domain"/>
    <property type="match status" value="1"/>
</dbReference>
<dbReference type="GO" id="GO:0009073">
    <property type="term" value="P:aromatic amino acid family biosynthetic process"/>
    <property type="evidence" value="ECO:0007669"/>
    <property type="project" value="UniProtKB-KW"/>
</dbReference>
<evidence type="ECO:0000259" key="7">
    <source>
        <dbReference type="Pfam" id="PF08501"/>
    </source>
</evidence>
<dbReference type="Pfam" id="PF08501">
    <property type="entry name" value="Shikimate_dh_N"/>
    <property type="match status" value="1"/>
</dbReference>
<dbReference type="InterPro" id="IPR036291">
    <property type="entry name" value="NAD(P)-bd_dom_sf"/>
</dbReference>
<sequence length="221" mass="24121">MTSTYAVIGDPIDHSLSPNIHNAAFRHLELDHTYIAYKIPAGELSAGIDALKAIKIAGFNVTIPHKIEMMKFLDEMDTTCKVIGAVNTVSNDNGRLKGYNTDMIGFLDPIKKRNLTIKDSQVMLLGAGGAARAIVTAMVKEKASKITIVNRTMENANKLAEFAKKIGGNTDIVSLQEANELISDHKFIINSTSIGMKNEPSPISTENINENSIVYDIVYQP</sequence>
<evidence type="ECO:0000256" key="2">
    <source>
        <dbReference type="ARBA" id="ARBA00022605"/>
    </source>
</evidence>
<evidence type="ECO:0000256" key="4">
    <source>
        <dbReference type="ARBA" id="ARBA00023002"/>
    </source>
</evidence>
<evidence type="ECO:0000313" key="8">
    <source>
        <dbReference type="EMBL" id="SVD20342.1"/>
    </source>
</evidence>
<feature type="non-terminal residue" evidence="8">
    <location>
        <position position="221"/>
    </location>
</feature>
<dbReference type="GO" id="GO:0019632">
    <property type="term" value="P:shikimate metabolic process"/>
    <property type="evidence" value="ECO:0007669"/>
    <property type="project" value="InterPro"/>
</dbReference>
<gene>
    <name evidence="8" type="ORF">METZ01_LOCUS373196</name>
</gene>
<dbReference type="PANTHER" id="PTHR21089:SF1">
    <property type="entry name" value="BIFUNCTIONAL 3-DEHYDROQUINATE DEHYDRATASE_SHIKIMATE DEHYDROGENASE, CHLOROPLASTIC"/>
    <property type="match status" value="1"/>
</dbReference>
<dbReference type="InterPro" id="IPR046346">
    <property type="entry name" value="Aminoacid_DH-like_N_sf"/>
</dbReference>
<dbReference type="InterPro" id="IPR022893">
    <property type="entry name" value="Shikimate_DH_fam"/>
</dbReference>
<proteinExistence type="predicted"/>
<dbReference type="GO" id="GO:0008652">
    <property type="term" value="P:amino acid biosynthetic process"/>
    <property type="evidence" value="ECO:0007669"/>
    <property type="project" value="UniProtKB-KW"/>
</dbReference>
<dbReference type="InterPro" id="IPR011342">
    <property type="entry name" value="Shikimate_DH"/>
</dbReference>
<accession>A0A382TEY8</accession>
<name>A0A382TEY8_9ZZZZ</name>
<dbReference type="GO" id="GO:0004764">
    <property type="term" value="F:shikimate 3-dehydrogenase (NADP+) activity"/>
    <property type="evidence" value="ECO:0007669"/>
    <property type="project" value="UniProtKB-EC"/>
</dbReference>
<keyword evidence="4" id="KW-0560">Oxidoreductase</keyword>
<dbReference type="Gene3D" id="3.40.50.10860">
    <property type="entry name" value="Leucine Dehydrogenase, chain A, domain 1"/>
    <property type="match status" value="1"/>
</dbReference>
<evidence type="ECO:0000256" key="3">
    <source>
        <dbReference type="ARBA" id="ARBA00022857"/>
    </source>
</evidence>
<dbReference type="AlphaFoldDB" id="A0A382TEY8"/>
<dbReference type="GO" id="GO:0009423">
    <property type="term" value="P:chorismate biosynthetic process"/>
    <property type="evidence" value="ECO:0007669"/>
    <property type="project" value="UniProtKB-UniPathway"/>
</dbReference>
<dbReference type="UniPathway" id="UPA00053">
    <property type="reaction ID" value="UER00087"/>
</dbReference>
<dbReference type="PANTHER" id="PTHR21089">
    <property type="entry name" value="SHIKIMATE DEHYDROGENASE"/>
    <property type="match status" value="1"/>
</dbReference>
<keyword evidence="3" id="KW-0521">NADP</keyword>
<dbReference type="Pfam" id="PF01488">
    <property type="entry name" value="Shikimate_DH"/>
    <property type="match status" value="1"/>
</dbReference>
<evidence type="ECO:0000256" key="5">
    <source>
        <dbReference type="ARBA" id="ARBA00023141"/>
    </source>
</evidence>
<dbReference type="NCBIfam" id="TIGR00507">
    <property type="entry name" value="aroE"/>
    <property type="match status" value="1"/>
</dbReference>
<dbReference type="Gene3D" id="3.40.50.720">
    <property type="entry name" value="NAD(P)-binding Rossmann-like Domain"/>
    <property type="match status" value="1"/>
</dbReference>
<evidence type="ECO:0000256" key="1">
    <source>
        <dbReference type="ARBA" id="ARBA00012962"/>
    </source>
</evidence>
<reference evidence="8" key="1">
    <citation type="submission" date="2018-05" db="EMBL/GenBank/DDBJ databases">
        <authorList>
            <person name="Lanie J.A."/>
            <person name="Ng W.-L."/>
            <person name="Kazmierczak K.M."/>
            <person name="Andrzejewski T.M."/>
            <person name="Davidsen T.M."/>
            <person name="Wayne K.J."/>
            <person name="Tettelin H."/>
            <person name="Glass J.I."/>
            <person name="Rusch D."/>
            <person name="Podicherti R."/>
            <person name="Tsui H.-C.T."/>
            <person name="Winkler M.E."/>
        </authorList>
    </citation>
    <scope>NUCLEOTIDE SEQUENCE</scope>
</reference>
<protein>
    <recommendedName>
        <fullName evidence="1">shikimate dehydrogenase (NADP(+))</fullName>
        <ecNumber evidence="1">1.1.1.25</ecNumber>
    </recommendedName>
</protein>
<evidence type="ECO:0000259" key="6">
    <source>
        <dbReference type="Pfam" id="PF01488"/>
    </source>
</evidence>
<dbReference type="InterPro" id="IPR006151">
    <property type="entry name" value="Shikm_DH/Glu-tRNA_Rdtase"/>
</dbReference>
<dbReference type="InterPro" id="IPR013708">
    <property type="entry name" value="Shikimate_DH-bd_N"/>
</dbReference>
<dbReference type="EMBL" id="UINC01135906">
    <property type="protein sequence ID" value="SVD20342.1"/>
    <property type="molecule type" value="Genomic_DNA"/>
</dbReference>
<dbReference type="CDD" id="cd01065">
    <property type="entry name" value="NAD_bind_Shikimate_DH"/>
    <property type="match status" value="1"/>
</dbReference>
<dbReference type="GO" id="GO:0050661">
    <property type="term" value="F:NADP binding"/>
    <property type="evidence" value="ECO:0007669"/>
    <property type="project" value="InterPro"/>
</dbReference>
<feature type="domain" description="Shikimate dehydrogenase substrate binding N-terminal" evidence="7">
    <location>
        <begin position="7"/>
        <end position="89"/>
    </location>
</feature>
<dbReference type="SUPFAM" id="SSF51735">
    <property type="entry name" value="NAD(P)-binding Rossmann-fold domains"/>
    <property type="match status" value="1"/>
</dbReference>
<keyword evidence="2" id="KW-0028">Amino-acid biosynthesis</keyword>
<keyword evidence="5" id="KW-0057">Aromatic amino acid biosynthesis</keyword>
<feature type="domain" description="Quinate/shikimate 5-dehydrogenase/glutamyl-tRNA reductase" evidence="6">
    <location>
        <begin position="116"/>
        <end position="193"/>
    </location>
</feature>
<dbReference type="EC" id="1.1.1.25" evidence="1"/>
<organism evidence="8">
    <name type="scientific">marine metagenome</name>
    <dbReference type="NCBI Taxonomy" id="408172"/>
    <lineage>
        <taxon>unclassified sequences</taxon>
        <taxon>metagenomes</taxon>
        <taxon>ecological metagenomes</taxon>
    </lineage>
</organism>